<dbReference type="InterPro" id="IPR029008">
    <property type="entry name" value="EMC6-like"/>
</dbReference>
<dbReference type="PANTHER" id="PTHR12906">
    <property type="entry name" value="PROTEIN C20ORF24 RAB5-INTERACTING PROTEIN"/>
    <property type="match status" value="1"/>
</dbReference>
<dbReference type="SUPFAM" id="SSF48452">
    <property type="entry name" value="TPR-like"/>
    <property type="match status" value="1"/>
</dbReference>
<sequence length="621" mass="69091">MNVSDKLFLDSDSRIICLVIYIIPIVPIRFHSRLTVQSKFLIPAGILKFHNALKNDFLIRKLIRLALEVHIRVGGVNFQQSKFNGEFKESVFEDKNEFLDIVYWLRQVVAVLIGIVWGLIPLKGLTAITLFFLVNMGAVYLYAALFQRVDEEEYGGFGEIVKEGLMTAFSCFMSSGLISFEVHSVERSNLGSDLSVFKAVDGSSCIFTVSKCNDADSRLELCPICSLLANDQQPFCSSPALPVTEGTQYQLSLGQAPDLAPSTLICGPDQKKHSSFRSLLEYALLGSVLQDLVTVQYHKKEKPANAGSTVVYSVSLRLDRIEYPPQCGSHNTLPNTRWSDEETSAFTRDKKDPLENPTNDWNPELATHWSQRAWALKERGTWIVQRHVNRQTLAADSVGQVWSAAFACYSRALQLATLARSARERCASEAHLEGTDINRETIQRPVGHLNADQLPDCVNVKFDPSTTAITRLEFNLLLNLALCQLKAGCAEFAGDNCSKALTLEPGWVEAVSDQTKQATRVSRLTRDSPVISNVDVAKALYRRAQAYLRVGKAEEAKLDAECACRLYTLTVSNGDGVDEGQRRDNAGAITASEALIAQAVQRLSHDKNILVERIRKRRNQL</sequence>
<dbReference type="Pfam" id="PF07019">
    <property type="entry name" value="EMC6"/>
    <property type="match status" value="1"/>
</dbReference>
<keyword evidence="5 8" id="KW-1133">Transmembrane helix</keyword>
<evidence type="ECO:0000313" key="10">
    <source>
        <dbReference type="Proteomes" id="UP000230066"/>
    </source>
</evidence>
<evidence type="ECO:0000256" key="2">
    <source>
        <dbReference type="ARBA" id="ARBA00009436"/>
    </source>
</evidence>
<keyword evidence="6 8" id="KW-0472">Membrane</keyword>
<evidence type="ECO:0000313" key="9">
    <source>
        <dbReference type="EMBL" id="THD20600.1"/>
    </source>
</evidence>
<organism evidence="9 10">
    <name type="scientific">Fasciola hepatica</name>
    <name type="common">Liver fluke</name>
    <dbReference type="NCBI Taxonomy" id="6192"/>
    <lineage>
        <taxon>Eukaryota</taxon>
        <taxon>Metazoa</taxon>
        <taxon>Spiralia</taxon>
        <taxon>Lophotrochozoa</taxon>
        <taxon>Platyhelminthes</taxon>
        <taxon>Trematoda</taxon>
        <taxon>Digenea</taxon>
        <taxon>Plagiorchiida</taxon>
        <taxon>Echinostomata</taxon>
        <taxon>Echinostomatoidea</taxon>
        <taxon>Fasciolidae</taxon>
        <taxon>Fasciola</taxon>
    </lineage>
</organism>
<protein>
    <submittedName>
        <fullName evidence="9">Rab5-interacting protein</fullName>
    </submittedName>
</protein>
<reference evidence="9" key="1">
    <citation type="submission" date="2019-03" db="EMBL/GenBank/DDBJ databases">
        <title>Improved annotation for the trematode Fasciola hepatica.</title>
        <authorList>
            <person name="Choi Y.-J."/>
            <person name="Martin J."/>
            <person name="Mitreva M."/>
        </authorList>
    </citation>
    <scope>NUCLEOTIDE SEQUENCE [LARGE SCALE GENOMIC DNA]</scope>
</reference>
<dbReference type="GO" id="GO:0005739">
    <property type="term" value="C:mitochondrion"/>
    <property type="evidence" value="ECO:0007669"/>
    <property type="project" value="GOC"/>
</dbReference>
<dbReference type="GO" id="GO:0097250">
    <property type="term" value="P:mitochondrial respirasome assembly"/>
    <property type="evidence" value="ECO:0007669"/>
    <property type="project" value="InterPro"/>
</dbReference>
<evidence type="ECO:0000256" key="3">
    <source>
        <dbReference type="ARBA" id="ARBA00022692"/>
    </source>
</evidence>
<dbReference type="InterPro" id="IPR011990">
    <property type="entry name" value="TPR-like_helical_dom_sf"/>
</dbReference>
<accession>A0A4E0RXL0</accession>
<dbReference type="PANTHER" id="PTHR12906:SF0">
    <property type="entry name" value="GEL COMPLEX SUBUNIT OPTI"/>
    <property type="match status" value="1"/>
</dbReference>
<dbReference type="GO" id="GO:0005789">
    <property type="term" value="C:endoplasmic reticulum membrane"/>
    <property type="evidence" value="ECO:0007669"/>
    <property type="project" value="UniProtKB-SubCell"/>
</dbReference>
<dbReference type="Gene3D" id="1.25.40.10">
    <property type="entry name" value="Tetratricopeptide repeat domain"/>
    <property type="match status" value="1"/>
</dbReference>
<evidence type="ECO:0000256" key="6">
    <source>
        <dbReference type="ARBA" id="ARBA00023136"/>
    </source>
</evidence>
<evidence type="ECO:0000256" key="5">
    <source>
        <dbReference type="ARBA" id="ARBA00022989"/>
    </source>
</evidence>
<dbReference type="Proteomes" id="UP000230066">
    <property type="component" value="Unassembled WGS sequence"/>
</dbReference>
<evidence type="ECO:0000256" key="7">
    <source>
        <dbReference type="SAM" id="MobiDB-lite"/>
    </source>
</evidence>
<dbReference type="EMBL" id="JXXN02004417">
    <property type="protein sequence ID" value="THD20600.1"/>
    <property type="molecule type" value="Genomic_DNA"/>
</dbReference>
<dbReference type="AlphaFoldDB" id="A0A4E0RXL0"/>
<feature type="transmembrane region" description="Helical" evidence="8">
    <location>
        <begin position="101"/>
        <end position="120"/>
    </location>
</feature>
<comment type="subcellular location">
    <subcellularLocation>
        <location evidence="1">Endoplasmic reticulum membrane</location>
        <topology evidence="1">Multi-pass membrane protein</topology>
    </subcellularLocation>
</comment>
<keyword evidence="10" id="KW-1185">Reference proteome</keyword>
<name>A0A4E0RXL0_FASHE</name>
<comment type="caution">
    <text evidence="9">The sequence shown here is derived from an EMBL/GenBank/DDBJ whole genome shotgun (WGS) entry which is preliminary data.</text>
</comment>
<dbReference type="InterPro" id="IPR010742">
    <property type="entry name" value="RCAF1"/>
</dbReference>
<comment type="similarity">
    <text evidence="2">Belongs to the EMC6 family.</text>
</comment>
<feature type="transmembrane region" description="Helical" evidence="8">
    <location>
        <begin position="13"/>
        <end position="30"/>
    </location>
</feature>
<evidence type="ECO:0000256" key="1">
    <source>
        <dbReference type="ARBA" id="ARBA00004477"/>
    </source>
</evidence>
<keyword evidence="3 8" id="KW-0812">Transmembrane</keyword>
<proteinExistence type="inferred from homology"/>
<evidence type="ECO:0000256" key="8">
    <source>
        <dbReference type="SAM" id="Phobius"/>
    </source>
</evidence>
<feature type="region of interest" description="Disordered" evidence="7">
    <location>
        <begin position="332"/>
        <end position="362"/>
    </location>
</feature>
<keyword evidence="4" id="KW-0256">Endoplasmic reticulum</keyword>
<gene>
    <name evidence="9" type="ORF">D915_008574</name>
</gene>
<evidence type="ECO:0000256" key="4">
    <source>
        <dbReference type="ARBA" id="ARBA00022824"/>
    </source>
</evidence>